<evidence type="ECO:0000313" key="1">
    <source>
        <dbReference type="EMBL" id="RNA33282.1"/>
    </source>
</evidence>
<proteinExistence type="predicted"/>
<comment type="caution">
    <text evidence="1">The sequence shown here is derived from an EMBL/GenBank/DDBJ whole genome shotgun (WGS) entry which is preliminary data.</text>
</comment>
<dbReference type="AlphaFoldDB" id="A0A3M7SBX8"/>
<keyword evidence="2" id="KW-1185">Reference proteome</keyword>
<accession>A0A3M7SBX8</accession>
<sequence length="60" mass="7253">MRIILVFRQLLHERSTFSTELFKQTFLKIVLKTFKQIGFCNRQNAPINKLHLWHRLIGID</sequence>
<reference evidence="1 2" key="1">
    <citation type="journal article" date="2018" name="Sci. Rep.">
        <title>Genomic signatures of local adaptation to the degree of environmental predictability in rotifers.</title>
        <authorList>
            <person name="Franch-Gras L."/>
            <person name="Hahn C."/>
            <person name="Garcia-Roger E.M."/>
            <person name="Carmona M.J."/>
            <person name="Serra M."/>
            <person name="Gomez A."/>
        </authorList>
    </citation>
    <scope>NUCLEOTIDE SEQUENCE [LARGE SCALE GENOMIC DNA]</scope>
    <source>
        <strain evidence="1">HYR1</strain>
    </source>
</reference>
<dbReference type="EMBL" id="REGN01001661">
    <property type="protein sequence ID" value="RNA33282.1"/>
    <property type="molecule type" value="Genomic_DNA"/>
</dbReference>
<dbReference type="Proteomes" id="UP000276133">
    <property type="component" value="Unassembled WGS sequence"/>
</dbReference>
<name>A0A3M7SBX8_BRAPC</name>
<protein>
    <submittedName>
        <fullName evidence="1">Uncharacterized protein</fullName>
    </submittedName>
</protein>
<gene>
    <name evidence="1" type="ORF">BpHYR1_021264</name>
</gene>
<organism evidence="1 2">
    <name type="scientific">Brachionus plicatilis</name>
    <name type="common">Marine rotifer</name>
    <name type="synonym">Brachionus muelleri</name>
    <dbReference type="NCBI Taxonomy" id="10195"/>
    <lineage>
        <taxon>Eukaryota</taxon>
        <taxon>Metazoa</taxon>
        <taxon>Spiralia</taxon>
        <taxon>Gnathifera</taxon>
        <taxon>Rotifera</taxon>
        <taxon>Eurotatoria</taxon>
        <taxon>Monogononta</taxon>
        <taxon>Pseudotrocha</taxon>
        <taxon>Ploima</taxon>
        <taxon>Brachionidae</taxon>
        <taxon>Brachionus</taxon>
    </lineage>
</organism>
<evidence type="ECO:0000313" key="2">
    <source>
        <dbReference type="Proteomes" id="UP000276133"/>
    </source>
</evidence>